<name>A0A3E5AC15_9FIRM</name>
<dbReference type="EMBL" id="QRJH01000002">
    <property type="protein sequence ID" value="RHH19856.1"/>
    <property type="molecule type" value="Genomic_DNA"/>
</dbReference>
<feature type="transmembrane region" description="Helical" evidence="1">
    <location>
        <begin position="33"/>
        <end position="52"/>
    </location>
</feature>
<dbReference type="PROSITE" id="PS51257">
    <property type="entry name" value="PROKAR_LIPOPROTEIN"/>
    <property type="match status" value="1"/>
</dbReference>
<dbReference type="EMBL" id="QSUB01000001">
    <property type="protein sequence ID" value="RGN07673.1"/>
    <property type="molecule type" value="Genomic_DNA"/>
</dbReference>
<dbReference type="EMBL" id="QSJW01000003">
    <property type="protein sequence ID" value="RHE14113.1"/>
    <property type="molecule type" value="Genomic_DNA"/>
</dbReference>
<comment type="caution">
    <text evidence="2">The sequence shown here is derived from an EMBL/GenBank/DDBJ whole genome shotgun (WGS) entry which is preliminary data.</text>
</comment>
<dbReference type="Proteomes" id="UP000284644">
    <property type="component" value="Unassembled WGS sequence"/>
</dbReference>
<dbReference type="AlphaFoldDB" id="A0A3E5AC15"/>
<dbReference type="OrthoDB" id="9810131at2"/>
<organism evidence="2 5">
    <name type="scientific">Blautia obeum</name>
    <dbReference type="NCBI Taxonomy" id="40520"/>
    <lineage>
        <taxon>Bacteria</taxon>
        <taxon>Bacillati</taxon>
        <taxon>Bacillota</taxon>
        <taxon>Clostridia</taxon>
        <taxon>Lachnospirales</taxon>
        <taxon>Lachnospiraceae</taxon>
        <taxon>Blautia</taxon>
    </lineage>
</organism>
<dbReference type="Proteomes" id="UP000284024">
    <property type="component" value="Unassembled WGS sequence"/>
</dbReference>
<sequence>MWVRSKQVQILSGICGVQLIGYACRAAGFKTDIWIGFAGSVFLMLDIVYLAIQEKGRKKCPACDSEISKKVRICPECGYLFQQGLSEEQLTGYIEQEQEKEMSSEQIDRAFEKTDNIAADEIDSFDGDINDFLQE</sequence>
<keyword evidence="1" id="KW-1133">Transmembrane helix</keyword>
<evidence type="ECO:0000313" key="6">
    <source>
        <dbReference type="Proteomes" id="UP000284024"/>
    </source>
</evidence>
<keyword evidence="1" id="KW-0472">Membrane</keyword>
<protein>
    <submittedName>
        <fullName evidence="2">Uncharacterized protein</fullName>
    </submittedName>
</protein>
<proteinExistence type="predicted"/>
<evidence type="ECO:0000313" key="2">
    <source>
        <dbReference type="EMBL" id="RGN07673.1"/>
    </source>
</evidence>
<evidence type="ECO:0000313" key="7">
    <source>
        <dbReference type="Proteomes" id="UP000284644"/>
    </source>
</evidence>
<keyword evidence="1" id="KW-0812">Transmembrane</keyword>
<evidence type="ECO:0000256" key="1">
    <source>
        <dbReference type="SAM" id="Phobius"/>
    </source>
</evidence>
<evidence type="ECO:0000313" key="4">
    <source>
        <dbReference type="EMBL" id="RHH19856.1"/>
    </source>
</evidence>
<evidence type="ECO:0000313" key="5">
    <source>
        <dbReference type="Proteomes" id="UP000261222"/>
    </source>
</evidence>
<gene>
    <name evidence="4" type="ORF">DW222_03340</name>
    <name evidence="3" type="ORF">DW767_06225</name>
    <name evidence="2" type="ORF">DXB81_04000</name>
</gene>
<evidence type="ECO:0000313" key="3">
    <source>
        <dbReference type="EMBL" id="RHE14113.1"/>
    </source>
</evidence>
<accession>A0A3E5AC15</accession>
<dbReference type="Proteomes" id="UP000261222">
    <property type="component" value="Unassembled WGS sequence"/>
</dbReference>
<reference evidence="5 6" key="1">
    <citation type="submission" date="2018-08" db="EMBL/GenBank/DDBJ databases">
        <title>A genome reference for cultivated species of the human gut microbiota.</title>
        <authorList>
            <person name="Zou Y."/>
            <person name="Xue W."/>
            <person name="Luo G."/>
        </authorList>
    </citation>
    <scope>NUCLEOTIDE SEQUENCE [LARGE SCALE GENOMIC DNA]</scope>
    <source>
        <strain evidence="4 6">AM18-2AC</strain>
        <strain evidence="3 7">AM29-25AC</strain>
        <strain evidence="2 5">OM06-11AA</strain>
    </source>
</reference>